<keyword evidence="5" id="KW-0723">Serine/threonine-protein kinase</keyword>
<dbReference type="GeneID" id="108011241"/>
<gene>
    <name evidence="9" type="primary">LOC108011241</name>
</gene>
<dbReference type="Pfam" id="PF00069">
    <property type="entry name" value="Pkinase"/>
    <property type="match status" value="1"/>
</dbReference>
<dbReference type="InterPro" id="IPR050235">
    <property type="entry name" value="CK1_Ser-Thr_kinase"/>
</dbReference>
<dbReference type="CDD" id="cd14016">
    <property type="entry name" value="STKc_CK1"/>
    <property type="match status" value="1"/>
</dbReference>
<feature type="binding site" evidence="4">
    <location>
        <position position="116"/>
    </location>
    <ligand>
        <name>ATP</name>
        <dbReference type="ChEBI" id="CHEBI:30616"/>
    </ligand>
</feature>
<keyword evidence="9" id="KW-0418">Kinase</keyword>
<dbReference type="GO" id="GO:0004674">
    <property type="term" value="F:protein serine/threonine kinase activity"/>
    <property type="evidence" value="ECO:0007669"/>
    <property type="project" value="UniProtKB-KW"/>
</dbReference>
<evidence type="ECO:0000256" key="3">
    <source>
        <dbReference type="ARBA" id="ARBA00022840"/>
    </source>
</evidence>
<dbReference type="PANTHER" id="PTHR11909">
    <property type="entry name" value="CASEIN KINASE-RELATED"/>
    <property type="match status" value="1"/>
</dbReference>
<keyword evidence="8" id="KW-1185">Reference proteome</keyword>
<dbReference type="SMART" id="SM00220">
    <property type="entry name" value="S_TKc"/>
    <property type="match status" value="1"/>
</dbReference>
<evidence type="ECO:0000256" key="1">
    <source>
        <dbReference type="ARBA" id="ARBA00012513"/>
    </source>
</evidence>
<keyword evidence="3 4" id="KW-0067">ATP-binding</keyword>
<evidence type="ECO:0000256" key="2">
    <source>
        <dbReference type="ARBA" id="ARBA00022741"/>
    </source>
</evidence>
<dbReference type="Proteomes" id="UP001652628">
    <property type="component" value="Chromosome 3"/>
</dbReference>
<dbReference type="InterPro" id="IPR008271">
    <property type="entry name" value="Ser/Thr_kinase_AS"/>
</dbReference>
<dbReference type="EC" id="2.7.11.1" evidence="1"/>
<feature type="compositionally biased region" description="Basic and acidic residues" evidence="6">
    <location>
        <begin position="389"/>
        <end position="425"/>
    </location>
</feature>
<organism evidence="8 9">
    <name type="scientific">Drosophila suzukii</name>
    <name type="common">Spotted-wing drosophila fruit fly</name>
    <dbReference type="NCBI Taxonomy" id="28584"/>
    <lineage>
        <taxon>Eukaryota</taxon>
        <taxon>Metazoa</taxon>
        <taxon>Ecdysozoa</taxon>
        <taxon>Arthropoda</taxon>
        <taxon>Hexapoda</taxon>
        <taxon>Insecta</taxon>
        <taxon>Pterygota</taxon>
        <taxon>Neoptera</taxon>
        <taxon>Endopterygota</taxon>
        <taxon>Diptera</taxon>
        <taxon>Brachycera</taxon>
        <taxon>Muscomorpha</taxon>
        <taxon>Ephydroidea</taxon>
        <taxon>Drosophilidae</taxon>
        <taxon>Drosophila</taxon>
        <taxon>Sophophora</taxon>
    </lineage>
</organism>
<keyword evidence="2 4" id="KW-0547">Nucleotide-binding</keyword>
<reference evidence="9" key="1">
    <citation type="submission" date="2025-08" db="UniProtKB">
        <authorList>
            <consortium name="RefSeq"/>
        </authorList>
    </citation>
    <scope>IDENTIFICATION</scope>
</reference>
<evidence type="ECO:0000259" key="7">
    <source>
        <dbReference type="PROSITE" id="PS50011"/>
    </source>
</evidence>
<protein>
    <recommendedName>
        <fullName evidence="1">non-specific serine/threonine protein kinase</fullName>
        <ecNumber evidence="1">2.7.11.1</ecNumber>
    </recommendedName>
</protein>
<dbReference type="PROSITE" id="PS00108">
    <property type="entry name" value="PROTEIN_KINASE_ST"/>
    <property type="match status" value="1"/>
</dbReference>
<name>A0AB39ZB48_DROSZ</name>
<feature type="compositionally biased region" description="Basic and acidic residues" evidence="6">
    <location>
        <begin position="19"/>
        <end position="33"/>
    </location>
</feature>
<feature type="region of interest" description="Disordered" evidence="6">
    <location>
        <begin position="1"/>
        <end position="78"/>
    </location>
</feature>
<evidence type="ECO:0000313" key="9">
    <source>
        <dbReference type="RefSeq" id="XP_016931834.4"/>
    </source>
</evidence>
<evidence type="ECO:0000313" key="8">
    <source>
        <dbReference type="Proteomes" id="UP001652628"/>
    </source>
</evidence>
<feature type="compositionally biased region" description="Basic and acidic residues" evidence="6">
    <location>
        <begin position="445"/>
        <end position="456"/>
    </location>
</feature>
<dbReference type="InterPro" id="IPR011009">
    <property type="entry name" value="Kinase-like_dom_sf"/>
</dbReference>
<dbReference type="PROSITE" id="PS00107">
    <property type="entry name" value="PROTEIN_KINASE_ATP"/>
    <property type="match status" value="1"/>
</dbReference>
<feature type="domain" description="Protein kinase" evidence="7">
    <location>
        <begin position="87"/>
        <end position="351"/>
    </location>
</feature>
<sequence>MPETFLLWQRRSSAKSPKRMAEPERRSGKDERLWQSSPDANPPQTQIRTEQPHPSPPHKAHRNHGHRSQRSSEGEQSMPEIIVAGKYRLLSRIGNGSFGELYRAEGLKYGEKVAIKLESASVNYPLLPREAKIYEVLRGGEGIPHVRHFCTEGVYNVMVMDLLGPTLEDLLNLCARSFSIKTTLMLADQILARVELLHRKCFIHRDIKPDNFLMGLGRHCTQVFMIDFGLAKKFYSLRSQKHIGYSEKKDLVGTARYASVRAHYAEQGRRDDLESVGYLLLYFQRGRLPWQGIRAQSQVQKYEKIAECKANMSLQAICAGLPTEFYVYLKYCRKLHFAENPDYFYLRQLFVVLFKNQTLLNDSLYDWVLLQQETQAPQEKQGGKKVRERGRDKERGVTERNRNRDRQHPRDSARNRDTNRDRGLEPIENTTRNGERNGVRGKGCNQEDKSPKKDGEACCSYHLRKKRVRDRERDRRLEQQTERRIHPEPQEPHRMQP</sequence>
<dbReference type="GO" id="GO:0005524">
    <property type="term" value="F:ATP binding"/>
    <property type="evidence" value="ECO:0007669"/>
    <property type="project" value="UniProtKB-UniRule"/>
</dbReference>
<evidence type="ECO:0000256" key="6">
    <source>
        <dbReference type="SAM" id="MobiDB-lite"/>
    </source>
</evidence>
<dbReference type="Gene3D" id="1.10.510.10">
    <property type="entry name" value="Transferase(Phosphotransferase) domain 1"/>
    <property type="match status" value="1"/>
</dbReference>
<dbReference type="PROSITE" id="PS50011">
    <property type="entry name" value="PROTEIN_KINASE_DOM"/>
    <property type="match status" value="1"/>
</dbReference>
<feature type="compositionally biased region" description="Basic and acidic residues" evidence="6">
    <location>
        <begin position="469"/>
        <end position="497"/>
    </location>
</feature>
<dbReference type="SUPFAM" id="SSF56112">
    <property type="entry name" value="Protein kinase-like (PK-like)"/>
    <property type="match status" value="1"/>
</dbReference>
<dbReference type="InterPro" id="IPR017441">
    <property type="entry name" value="Protein_kinase_ATP_BS"/>
</dbReference>
<feature type="region of interest" description="Disordered" evidence="6">
    <location>
        <begin position="376"/>
        <end position="497"/>
    </location>
</feature>
<keyword evidence="9" id="KW-0808">Transferase</keyword>
<feature type="compositionally biased region" description="Polar residues" evidence="6">
    <location>
        <begin position="34"/>
        <end position="49"/>
    </location>
</feature>
<evidence type="ECO:0000256" key="5">
    <source>
        <dbReference type="RuleBase" id="RU000304"/>
    </source>
</evidence>
<dbReference type="AlphaFoldDB" id="A0AB39ZB48"/>
<dbReference type="RefSeq" id="XP_016931834.4">
    <property type="nucleotide sequence ID" value="XM_017076345.4"/>
</dbReference>
<comment type="similarity">
    <text evidence="5">Belongs to the protein kinase superfamily.</text>
</comment>
<dbReference type="InterPro" id="IPR000719">
    <property type="entry name" value="Prot_kinase_dom"/>
</dbReference>
<evidence type="ECO:0000256" key="4">
    <source>
        <dbReference type="PROSITE-ProRule" id="PRU10141"/>
    </source>
</evidence>
<proteinExistence type="inferred from homology"/>
<feature type="compositionally biased region" description="Basic residues" evidence="6">
    <location>
        <begin position="56"/>
        <end position="69"/>
    </location>
</feature>
<accession>A0AB39ZB48</accession>